<reference evidence="1 2" key="1">
    <citation type="journal article" date="2019" name="Sci. Rep.">
        <title>Orb-weaving spider Araneus ventricosus genome elucidates the spidroin gene catalogue.</title>
        <authorList>
            <person name="Kono N."/>
            <person name="Nakamura H."/>
            <person name="Ohtoshi R."/>
            <person name="Moran D.A.P."/>
            <person name="Shinohara A."/>
            <person name="Yoshida Y."/>
            <person name="Fujiwara M."/>
            <person name="Mori M."/>
            <person name="Tomita M."/>
            <person name="Arakawa K."/>
        </authorList>
    </citation>
    <scope>NUCLEOTIDE SEQUENCE [LARGE SCALE GENOMIC DNA]</scope>
</reference>
<gene>
    <name evidence="1" type="ORF">AVEN_87246_1</name>
</gene>
<evidence type="ECO:0000313" key="2">
    <source>
        <dbReference type="Proteomes" id="UP000499080"/>
    </source>
</evidence>
<proteinExistence type="predicted"/>
<dbReference type="EMBL" id="BGPR01027473">
    <property type="protein sequence ID" value="GBN97996.1"/>
    <property type="molecule type" value="Genomic_DNA"/>
</dbReference>
<evidence type="ECO:0000313" key="1">
    <source>
        <dbReference type="EMBL" id="GBN97996.1"/>
    </source>
</evidence>
<protein>
    <submittedName>
        <fullName evidence="1">Uncharacterized protein</fullName>
    </submittedName>
</protein>
<name>A0A4Y2TEW4_ARAVE</name>
<keyword evidence="2" id="KW-1185">Reference proteome</keyword>
<dbReference type="Proteomes" id="UP000499080">
    <property type="component" value="Unassembled WGS sequence"/>
</dbReference>
<dbReference type="AlphaFoldDB" id="A0A4Y2TEW4"/>
<organism evidence="1 2">
    <name type="scientific">Araneus ventricosus</name>
    <name type="common">Orbweaver spider</name>
    <name type="synonym">Epeira ventricosa</name>
    <dbReference type="NCBI Taxonomy" id="182803"/>
    <lineage>
        <taxon>Eukaryota</taxon>
        <taxon>Metazoa</taxon>
        <taxon>Ecdysozoa</taxon>
        <taxon>Arthropoda</taxon>
        <taxon>Chelicerata</taxon>
        <taxon>Arachnida</taxon>
        <taxon>Araneae</taxon>
        <taxon>Araneomorphae</taxon>
        <taxon>Entelegynae</taxon>
        <taxon>Araneoidea</taxon>
        <taxon>Araneidae</taxon>
        <taxon>Araneus</taxon>
    </lineage>
</organism>
<accession>A0A4Y2TEW4</accession>
<comment type="caution">
    <text evidence="1">The sequence shown here is derived from an EMBL/GenBank/DDBJ whole genome shotgun (WGS) entry which is preliminary data.</text>
</comment>
<sequence length="74" mass="8065">MSSRGGGVGCELPSLLGLPMTNKMSEFDEISDMHLKPSLTMKESALLLVNPTVPKTIGIEEPQIREKRAPSTIR</sequence>